<dbReference type="InterPro" id="IPR001789">
    <property type="entry name" value="Sig_transdc_resp-reg_receiver"/>
</dbReference>
<protein>
    <submittedName>
        <fullName evidence="9">DNA-binding NarL/FixJ family response regulator</fullName>
    </submittedName>
</protein>
<dbReference type="PROSITE" id="PS50043">
    <property type="entry name" value="HTH_LUXR_2"/>
    <property type="match status" value="1"/>
</dbReference>
<dbReference type="PROSITE" id="PS50110">
    <property type="entry name" value="RESPONSE_REGULATORY"/>
    <property type="match status" value="1"/>
</dbReference>
<dbReference type="InterPro" id="IPR036388">
    <property type="entry name" value="WH-like_DNA-bd_sf"/>
</dbReference>
<dbReference type="PANTHER" id="PTHR43214">
    <property type="entry name" value="TWO-COMPONENT RESPONSE REGULATOR"/>
    <property type="match status" value="1"/>
</dbReference>
<keyword evidence="3" id="KW-0805">Transcription regulation</keyword>
<evidence type="ECO:0000256" key="2">
    <source>
        <dbReference type="ARBA" id="ARBA00023012"/>
    </source>
</evidence>
<proteinExistence type="predicted"/>
<dbReference type="Gene3D" id="3.40.50.2300">
    <property type="match status" value="1"/>
</dbReference>
<dbReference type="PRINTS" id="PR00038">
    <property type="entry name" value="HTHLUXR"/>
</dbReference>
<accession>A0A3D9I363</accession>
<dbReference type="PROSITE" id="PS00622">
    <property type="entry name" value="HTH_LUXR_1"/>
    <property type="match status" value="1"/>
</dbReference>
<evidence type="ECO:0000256" key="3">
    <source>
        <dbReference type="ARBA" id="ARBA00023015"/>
    </source>
</evidence>
<name>A0A3D9I363_9BACL</name>
<dbReference type="SUPFAM" id="SSF52172">
    <property type="entry name" value="CheY-like"/>
    <property type="match status" value="1"/>
</dbReference>
<dbReference type="SMART" id="SM00448">
    <property type="entry name" value="REC"/>
    <property type="match status" value="1"/>
</dbReference>
<dbReference type="GO" id="GO:0006355">
    <property type="term" value="P:regulation of DNA-templated transcription"/>
    <property type="evidence" value="ECO:0007669"/>
    <property type="project" value="InterPro"/>
</dbReference>
<keyword evidence="10" id="KW-1185">Reference proteome</keyword>
<evidence type="ECO:0000256" key="1">
    <source>
        <dbReference type="ARBA" id="ARBA00022553"/>
    </source>
</evidence>
<organism evidence="9 10">
    <name type="scientific">Cohnella phaseoli</name>
    <dbReference type="NCBI Taxonomy" id="456490"/>
    <lineage>
        <taxon>Bacteria</taxon>
        <taxon>Bacillati</taxon>
        <taxon>Bacillota</taxon>
        <taxon>Bacilli</taxon>
        <taxon>Bacillales</taxon>
        <taxon>Paenibacillaceae</taxon>
        <taxon>Cohnella</taxon>
    </lineage>
</organism>
<dbReference type="InterPro" id="IPR039420">
    <property type="entry name" value="WalR-like"/>
</dbReference>
<dbReference type="Pfam" id="PF00072">
    <property type="entry name" value="Response_reg"/>
    <property type="match status" value="1"/>
</dbReference>
<evidence type="ECO:0000313" key="10">
    <source>
        <dbReference type="Proteomes" id="UP000256977"/>
    </source>
</evidence>
<evidence type="ECO:0000256" key="6">
    <source>
        <dbReference type="PROSITE-ProRule" id="PRU00169"/>
    </source>
</evidence>
<evidence type="ECO:0000256" key="4">
    <source>
        <dbReference type="ARBA" id="ARBA00023125"/>
    </source>
</evidence>
<keyword evidence="4 9" id="KW-0238">DNA-binding</keyword>
<dbReference type="GO" id="GO:0003677">
    <property type="term" value="F:DNA binding"/>
    <property type="evidence" value="ECO:0007669"/>
    <property type="project" value="UniProtKB-KW"/>
</dbReference>
<dbReference type="InterPro" id="IPR011006">
    <property type="entry name" value="CheY-like_superfamily"/>
</dbReference>
<dbReference type="Pfam" id="PF00196">
    <property type="entry name" value="GerE"/>
    <property type="match status" value="1"/>
</dbReference>
<feature type="modified residue" description="4-aspartylphosphate" evidence="6">
    <location>
        <position position="55"/>
    </location>
</feature>
<keyword evidence="2" id="KW-0902">Two-component regulatory system</keyword>
<sequence>MRLRTMIVDDEELAVERLKIMLSEFDEIEIVHMTQNPWEAYQYAKERRLELAFLDISMPELDGLRLASLLGEIDPDIRIVFATGYEEYAVRAFELSALDYVMKPVTAGRMSLVLDKIRRRDRKANDGSFRPGPSPSNVRTLSEGMLTEQEMRVMLLVFEGLSNKEIAARLNIAAETVKWHMKNVYRKLDVSNRVQLLRRAEQLHITF</sequence>
<dbReference type="GO" id="GO:0000160">
    <property type="term" value="P:phosphorelay signal transduction system"/>
    <property type="evidence" value="ECO:0007669"/>
    <property type="project" value="UniProtKB-KW"/>
</dbReference>
<dbReference type="Gene3D" id="1.10.10.10">
    <property type="entry name" value="Winged helix-like DNA-binding domain superfamily/Winged helix DNA-binding domain"/>
    <property type="match status" value="1"/>
</dbReference>
<evidence type="ECO:0000259" key="7">
    <source>
        <dbReference type="PROSITE" id="PS50043"/>
    </source>
</evidence>
<dbReference type="EMBL" id="QRDZ01000040">
    <property type="protein sequence ID" value="RED56222.1"/>
    <property type="molecule type" value="Genomic_DNA"/>
</dbReference>
<dbReference type="AlphaFoldDB" id="A0A3D9I363"/>
<feature type="domain" description="Response regulatory" evidence="8">
    <location>
        <begin position="4"/>
        <end position="118"/>
    </location>
</feature>
<dbReference type="OrthoDB" id="3190595at2"/>
<dbReference type="Proteomes" id="UP000256977">
    <property type="component" value="Unassembled WGS sequence"/>
</dbReference>
<dbReference type="CDD" id="cd06170">
    <property type="entry name" value="LuxR_C_like"/>
    <property type="match status" value="1"/>
</dbReference>
<evidence type="ECO:0000256" key="5">
    <source>
        <dbReference type="ARBA" id="ARBA00023163"/>
    </source>
</evidence>
<feature type="domain" description="HTH luxR-type" evidence="7">
    <location>
        <begin position="139"/>
        <end position="204"/>
    </location>
</feature>
<dbReference type="RefSeq" id="WP_116065022.1">
    <property type="nucleotide sequence ID" value="NZ_QRDZ01000040.1"/>
</dbReference>
<evidence type="ECO:0000259" key="8">
    <source>
        <dbReference type="PROSITE" id="PS50110"/>
    </source>
</evidence>
<comment type="caution">
    <text evidence="9">The sequence shown here is derived from an EMBL/GenBank/DDBJ whole genome shotgun (WGS) entry which is preliminary data.</text>
</comment>
<dbReference type="InterPro" id="IPR000792">
    <property type="entry name" value="Tscrpt_reg_LuxR_C"/>
</dbReference>
<dbReference type="SMART" id="SM00421">
    <property type="entry name" value="HTH_LUXR"/>
    <property type="match status" value="1"/>
</dbReference>
<evidence type="ECO:0000313" key="9">
    <source>
        <dbReference type="EMBL" id="RED56222.1"/>
    </source>
</evidence>
<reference evidence="9 10" key="1">
    <citation type="submission" date="2018-07" db="EMBL/GenBank/DDBJ databases">
        <title>Genomic Encyclopedia of Type Strains, Phase III (KMG-III): the genomes of soil and plant-associated and newly described type strains.</title>
        <authorList>
            <person name="Whitman W."/>
        </authorList>
    </citation>
    <scope>NUCLEOTIDE SEQUENCE [LARGE SCALE GENOMIC DNA]</scope>
    <source>
        <strain evidence="9 10">CECT 7287</strain>
    </source>
</reference>
<keyword evidence="5" id="KW-0804">Transcription</keyword>
<keyword evidence="1 6" id="KW-0597">Phosphoprotein</keyword>
<gene>
    <name evidence="9" type="ORF">DFP98_14062</name>
</gene>